<sequence length="111" mass="13309">MNQSRNFSNDYNDQNYYYYPPYYYPKQNSPFPYQQQFSNYQQPLFFEVPNQFEHDSSIKNTVSPFVQYFQDDQGEIDIDKVIATTNQFMKTASQIAPMFKTLNDFVKGMKL</sequence>
<proteinExistence type="predicted"/>
<name>A0A1H9LQQ6_9BACI</name>
<evidence type="ECO:0000313" key="1">
    <source>
        <dbReference type="EMBL" id="SER13495.1"/>
    </source>
</evidence>
<protein>
    <submittedName>
        <fullName evidence="1">YppG-like protein</fullName>
    </submittedName>
</protein>
<accession>A0A1H9LQQ6</accession>
<gene>
    <name evidence="1" type="ORF">SAMN05216362_15010</name>
</gene>
<reference evidence="1 2" key="1">
    <citation type="submission" date="2016-10" db="EMBL/GenBank/DDBJ databases">
        <authorList>
            <person name="de Groot N.N."/>
        </authorList>
    </citation>
    <scope>NUCLEOTIDE SEQUENCE [LARGE SCALE GENOMIC DNA]</scope>
    <source>
        <strain evidence="1 2">DSM 21633</strain>
    </source>
</reference>
<dbReference type="AlphaFoldDB" id="A0A1H9LQQ6"/>
<dbReference type="STRING" id="571933.SAMN05216362_15010"/>
<dbReference type="Proteomes" id="UP000199427">
    <property type="component" value="Unassembled WGS sequence"/>
</dbReference>
<dbReference type="RefSeq" id="WP_091775744.1">
    <property type="nucleotide sequence ID" value="NZ_CAESCL010000016.1"/>
</dbReference>
<organism evidence="1 2">
    <name type="scientific">Piscibacillus halophilus</name>
    <dbReference type="NCBI Taxonomy" id="571933"/>
    <lineage>
        <taxon>Bacteria</taxon>
        <taxon>Bacillati</taxon>
        <taxon>Bacillota</taxon>
        <taxon>Bacilli</taxon>
        <taxon>Bacillales</taxon>
        <taxon>Bacillaceae</taxon>
        <taxon>Piscibacillus</taxon>
    </lineage>
</organism>
<dbReference type="Pfam" id="PF14179">
    <property type="entry name" value="YppG"/>
    <property type="match status" value="1"/>
</dbReference>
<dbReference type="EMBL" id="FOES01000050">
    <property type="protein sequence ID" value="SER13495.1"/>
    <property type="molecule type" value="Genomic_DNA"/>
</dbReference>
<keyword evidence="2" id="KW-1185">Reference proteome</keyword>
<evidence type="ECO:0000313" key="2">
    <source>
        <dbReference type="Proteomes" id="UP000199427"/>
    </source>
</evidence>
<dbReference type="InterPro" id="IPR025555">
    <property type="entry name" value="YppG"/>
</dbReference>